<dbReference type="GO" id="GO:0050660">
    <property type="term" value="F:flavin adenine dinucleotide binding"/>
    <property type="evidence" value="ECO:0007669"/>
    <property type="project" value="InterPro"/>
</dbReference>
<feature type="domain" description="Acyl-CoA dehydrogenase/oxidase N-terminal" evidence="2">
    <location>
        <begin position="41"/>
        <end position="158"/>
    </location>
</feature>
<dbReference type="Gene3D" id="1.10.540.10">
    <property type="entry name" value="Acyl-CoA dehydrogenase/oxidase, N-terminal domain"/>
    <property type="match status" value="1"/>
</dbReference>
<reference evidence="3" key="1">
    <citation type="journal article" date="2014" name="Front. Microbiol.">
        <title>High frequency of phylogenetically diverse reductive dehalogenase-homologous genes in deep subseafloor sedimentary metagenomes.</title>
        <authorList>
            <person name="Kawai M."/>
            <person name="Futagami T."/>
            <person name="Toyoda A."/>
            <person name="Takaki Y."/>
            <person name="Nishi S."/>
            <person name="Hori S."/>
            <person name="Arai W."/>
            <person name="Tsubouchi T."/>
            <person name="Morono Y."/>
            <person name="Uchiyama I."/>
            <person name="Ito T."/>
            <person name="Fujiyama A."/>
            <person name="Inagaki F."/>
            <person name="Takami H."/>
        </authorList>
    </citation>
    <scope>NUCLEOTIDE SEQUENCE</scope>
    <source>
        <strain evidence="3">Expedition CK06-06</strain>
    </source>
</reference>
<feature type="non-terminal residue" evidence="3">
    <location>
        <position position="230"/>
    </location>
</feature>
<dbReference type="Gene3D" id="2.40.110.10">
    <property type="entry name" value="Butyryl-CoA Dehydrogenase, subunit A, domain 2"/>
    <property type="match status" value="1"/>
</dbReference>
<organism evidence="3">
    <name type="scientific">marine sediment metagenome</name>
    <dbReference type="NCBI Taxonomy" id="412755"/>
    <lineage>
        <taxon>unclassified sequences</taxon>
        <taxon>metagenomes</taxon>
        <taxon>ecological metagenomes</taxon>
    </lineage>
</organism>
<name>X0SYV9_9ZZZZ</name>
<dbReference type="PANTHER" id="PTHR42803">
    <property type="entry name" value="ACYL-COA DEHYDROGENASE"/>
    <property type="match status" value="1"/>
</dbReference>
<evidence type="ECO:0000259" key="2">
    <source>
        <dbReference type="Pfam" id="PF02771"/>
    </source>
</evidence>
<dbReference type="InterPro" id="IPR046373">
    <property type="entry name" value="Acyl-CoA_Oxase/DH_mid-dom_sf"/>
</dbReference>
<evidence type="ECO:0008006" key="4">
    <source>
        <dbReference type="Google" id="ProtNLM"/>
    </source>
</evidence>
<dbReference type="InterPro" id="IPR006089">
    <property type="entry name" value="Acyl-CoA_DH_CS"/>
</dbReference>
<dbReference type="InterPro" id="IPR006091">
    <property type="entry name" value="Acyl-CoA_Oxase/DH_mid-dom"/>
</dbReference>
<dbReference type="InterPro" id="IPR052166">
    <property type="entry name" value="Diverse_Acyl-CoA_DH"/>
</dbReference>
<dbReference type="Pfam" id="PF02770">
    <property type="entry name" value="Acyl-CoA_dh_M"/>
    <property type="match status" value="1"/>
</dbReference>
<dbReference type="InterPro" id="IPR009100">
    <property type="entry name" value="AcylCoA_DH/oxidase_NM_dom_sf"/>
</dbReference>
<dbReference type="GO" id="GO:0003995">
    <property type="term" value="F:acyl-CoA dehydrogenase activity"/>
    <property type="evidence" value="ECO:0007669"/>
    <property type="project" value="InterPro"/>
</dbReference>
<comment type="caution">
    <text evidence="3">The sequence shown here is derived from an EMBL/GenBank/DDBJ whole genome shotgun (WGS) entry which is preliminary data.</text>
</comment>
<dbReference type="InterPro" id="IPR013786">
    <property type="entry name" value="AcylCoA_DH/ox_N"/>
</dbReference>
<dbReference type="InterPro" id="IPR037069">
    <property type="entry name" value="AcylCoA_DH/ox_N_sf"/>
</dbReference>
<dbReference type="PROSITE" id="PS00072">
    <property type="entry name" value="ACYL_COA_DH_1"/>
    <property type="match status" value="1"/>
</dbReference>
<dbReference type="Pfam" id="PF02771">
    <property type="entry name" value="Acyl-CoA_dh_N"/>
    <property type="match status" value="1"/>
</dbReference>
<evidence type="ECO:0000259" key="1">
    <source>
        <dbReference type="Pfam" id="PF02770"/>
    </source>
</evidence>
<dbReference type="AlphaFoldDB" id="X0SYV9"/>
<protein>
    <recommendedName>
        <fullName evidence="4">Acyl-CoA dehydrogenase/oxidase N-terminal domain-containing protein</fullName>
    </recommendedName>
</protein>
<feature type="domain" description="Acyl-CoA oxidase/dehydrogenase middle" evidence="1">
    <location>
        <begin position="164"/>
        <end position="204"/>
    </location>
</feature>
<dbReference type="PANTHER" id="PTHR42803:SF1">
    <property type="entry name" value="BROAD-SPECIFICITY LINEAR ACYL-COA DEHYDROGENASE FADE5"/>
    <property type="match status" value="1"/>
</dbReference>
<gene>
    <name evidence="3" type="ORF">S01H1_28798</name>
</gene>
<dbReference type="EMBL" id="BARS01017620">
    <property type="protein sequence ID" value="GAF86398.1"/>
    <property type="molecule type" value="Genomic_DNA"/>
</dbReference>
<sequence length="230" mass="25037">MSHYLVDERDVEFALFDWLNIGGLTKFPKIAEVGFDESVAKEVLKTTLKFATDELGGIWKEMDEKGVRFEDGHVSVSDSVKKVFKAFCQNGFLGLAASPEFGGSGMPHSLSMAAMEFFSGSNIAFSMYSELTFGAAHLIEAFGTEEMKKKYVEKMYTGQWAGTMCLTEPGAGSDVGAIKTKAIRQPEGTFKIVGNKIFISSGDHDLTENIIHPVLARIEGAPEGIKGISL</sequence>
<proteinExistence type="predicted"/>
<accession>X0SYV9</accession>
<evidence type="ECO:0000313" key="3">
    <source>
        <dbReference type="EMBL" id="GAF86398.1"/>
    </source>
</evidence>
<dbReference type="SUPFAM" id="SSF56645">
    <property type="entry name" value="Acyl-CoA dehydrogenase NM domain-like"/>
    <property type="match status" value="1"/>
</dbReference>